<organism evidence="3 4">
    <name type="scientific">Caenorhabditis japonica</name>
    <dbReference type="NCBI Taxonomy" id="281687"/>
    <lineage>
        <taxon>Eukaryota</taxon>
        <taxon>Metazoa</taxon>
        <taxon>Ecdysozoa</taxon>
        <taxon>Nematoda</taxon>
        <taxon>Chromadorea</taxon>
        <taxon>Rhabditida</taxon>
        <taxon>Rhabditina</taxon>
        <taxon>Rhabditomorpha</taxon>
        <taxon>Rhabditoidea</taxon>
        <taxon>Rhabditidae</taxon>
        <taxon>Peloderinae</taxon>
        <taxon>Caenorhabditis</taxon>
    </lineage>
</organism>
<reference evidence="3" key="2">
    <citation type="submission" date="2022-06" db="UniProtKB">
        <authorList>
            <consortium name="EnsemblMetazoa"/>
        </authorList>
    </citation>
    <scope>IDENTIFICATION</scope>
    <source>
        <strain evidence="3">DF5081</strain>
    </source>
</reference>
<protein>
    <submittedName>
        <fullName evidence="3">Uncharacterized protein</fullName>
    </submittedName>
</protein>
<dbReference type="AlphaFoldDB" id="A0A8R1HL66"/>
<feature type="compositionally biased region" description="Polar residues" evidence="1">
    <location>
        <begin position="182"/>
        <end position="196"/>
    </location>
</feature>
<name>A0A8R1HL66_CAEJA</name>
<dbReference type="InterPro" id="IPR029034">
    <property type="entry name" value="Cystine-knot_cytokine"/>
</dbReference>
<evidence type="ECO:0000313" key="3">
    <source>
        <dbReference type="EnsemblMetazoa" id="CJA02431.1"/>
    </source>
</evidence>
<dbReference type="PROSITE" id="PS51257">
    <property type="entry name" value="PROKAR_LIPOPROTEIN"/>
    <property type="match status" value="1"/>
</dbReference>
<dbReference type="Proteomes" id="UP000005237">
    <property type="component" value="Unassembled WGS sequence"/>
</dbReference>
<dbReference type="SUPFAM" id="SSF57501">
    <property type="entry name" value="Cystine-knot cytokines"/>
    <property type="match status" value="1"/>
</dbReference>
<feature type="compositionally biased region" description="Low complexity" evidence="1">
    <location>
        <begin position="198"/>
        <end position="252"/>
    </location>
</feature>
<sequence length="533" mass="59192">MKLALIFSISSIFLSCAHVAKRQAANDAFQDVVRQKTRGNQIQQCPCVIHPESRQCISYDSRYIAVNYEEAILSFLDLSKHHALPAPLINSNTFSCTNQECQQCFSLLYNKLSGLGFIPSSYRSSITPLPQNQINPSLCPRYNFPRPATSPAVPPVVPTYLQSLISAGKSYRSTILAGTGVAQTRSGQGSPPSASPVSPLNNQNNNANLNNNNNLNSRNPNWNSNRNPNQNRNQNKNFNDNLRSPSNNQQTRFRTNQNNQNALDNQRMQFRNNQAMRNRFNTQQRANNGFQQNQNFQPQVQRPRQQQFQQPQSQSQFQNPRPFQNFNGVQQHWNAVGNGWSNGWGQQGNRGAFPQATPPVPVHPAVAPAAPQPTPVWSNGGGNGIGGGGHFGGGWGGGGTQARDNNGIGGIFGGFKQRYKRATSPAIIGQRFTINCLSRGDSEDDMLALCGSCWAWRQLPENYFPRIINELSCKPDDYCLSGWGECVQQYRNVDVLRRENGRWVPTVITTSTCCDCRIHAGSEIHSLVVGDKR</sequence>
<evidence type="ECO:0000256" key="1">
    <source>
        <dbReference type="SAM" id="MobiDB-lite"/>
    </source>
</evidence>
<keyword evidence="2" id="KW-0732">Signal</keyword>
<feature type="signal peptide" evidence="2">
    <location>
        <begin position="1"/>
        <end position="19"/>
    </location>
</feature>
<evidence type="ECO:0000256" key="2">
    <source>
        <dbReference type="SAM" id="SignalP"/>
    </source>
</evidence>
<dbReference type="EnsemblMetazoa" id="CJA02431.1">
    <property type="protein sequence ID" value="CJA02431.1"/>
    <property type="gene ID" value="WBGene00121636"/>
</dbReference>
<feature type="chain" id="PRO_5035831604" evidence="2">
    <location>
        <begin position="20"/>
        <end position="533"/>
    </location>
</feature>
<proteinExistence type="predicted"/>
<dbReference type="PANTHER" id="PTHR33995:SF8">
    <property type="entry name" value="PRION-LIKE-(Q_N-RICH)-DOMAIN-BEARING PROTEIN"/>
    <property type="match status" value="1"/>
</dbReference>
<feature type="region of interest" description="Disordered" evidence="1">
    <location>
        <begin position="182"/>
        <end position="252"/>
    </location>
</feature>
<feature type="region of interest" description="Disordered" evidence="1">
    <location>
        <begin position="296"/>
        <end position="322"/>
    </location>
</feature>
<accession>A0A8R1HL66</accession>
<dbReference type="PANTHER" id="PTHR33995">
    <property type="entry name" value="PROTEIN CBG18546"/>
    <property type="match status" value="1"/>
</dbReference>
<keyword evidence="4" id="KW-1185">Reference proteome</keyword>
<reference evidence="4" key="1">
    <citation type="submission" date="2010-08" db="EMBL/GenBank/DDBJ databases">
        <authorList>
            <consortium name="Caenorhabditis japonica Sequencing Consortium"/>
            <person name="Wilson R.K."/>
        </authorList>
    </citation>
    <scope>NUCLEOTIDE SEQUENCE [LARGE SCALE GENOMIC DNA]</scope>
    <source>
        <strain evidence="4">DF5081</strain>
    </source>
</reference>
<evidence type="ECO:0000313" key="4">
    <source>
        <dbReference type="Proteomes" id="UP000005237"/>
    </source>
</evidence>